<keyword evidence="13" id="KW-1185">Reference proteome</keyword>
<keyword evidence="9 10" id="KW-0472">Membrane</keyword>
<feature type="transmembrane region" description="Helical" evidence="10">
    <location>
        <begin position="335"/>
        <end position="357"/>
    </location>
</feature>
<evidence type="ECO:0000256" key="8">
    <source>
        <dbReference type="ARBA" id="ARBA00022989"/>
    </source>
</evidence>
<dbReference type="GO" id="GO:0035435">
    <property type="term" value="P:phosphate ion transmembrane transport"/>
    <property type="evidence" value="ECO:0007669"/>
    <property type="project" value="InterPro"/>
</dbReference>
<dbReference type="PANTHER" id="PTHR42922:SF1">
    <property type="entry name" value="PHOSPHATE TRANSPORT SYSTEM PERMEASE PROTEIN PSTA"/>
    <property type="match status" value="1"/>
</dbReference>
<dbReference type="InterPro" id="IPR051408">
    <property type="entry name" value="Phosphate_transprt_permease"/>
</dbReference>
<evidence type="ECO:0000256" key="3">
    <source>
        <dbReference type="ARBA" id="ARBA00007069"/>
    </source>
</evidence>
<evidence type="ECO:0000313" key="13">
    <source>
        <dbReference type="Proteomes" id="UP000298433"/>
    </source>
</evidence>
<evidence type="ECO:0000256" key="1">
    <source>
        <dbReference type="ARBA" id="ARBA00003510"/>
    </source>
</evidence>
<dbReference type="InterPro" id="IPR000515">
    <property type="entry name" value="MetI-like"/>
</dbReference>
<reference evidence="12 13" key="1">
    <citation type="submission" date="2019-03" db="EMBL/GenBank/DDBJ databases">
        <title>Genomics of glacier-inhabiting Cryobacterium strains.</title>
        <authorList>
            <person name="Liu Q."/>
            <person name="Xin Y.-H."/>
        </authorList>
    </citation>
    <scope>NUCLEOTIDE SEQUENCE [LARGE SCALE GENOMIC DNA]</scope>
    <source>
        <strain evidence="12 13">TMT2-48-2</strain>
    </source>
</reference>
<accession>A0A4R8XWB8</accession>
<proteinExistence type="inferred from homology"/>
<evidence type="ECO:0000256" key="7">
    <source>
        <dbReference type="ARBA" id="ARBA00022692"/>
    </source>
</evidence>
<dbReference type="Proteomes" id="UP000298433">
    <property type="component" value="Unassembled WGS sequence"/>
</dbReference>
<dbReference type="NCBIfam" id="TIGR00974">
    <property type="entry name" value="3a0107s02c"/>
    <property type="match status" value="1"/>
</dbReference>
<comment type="function">
    <text evidence="1">Part of the binding-protein-dependent transport system for phosphate; probably responsible for the translocation of the substrate across the membrane.</text>
</comment>
<feature type="transmembrane region" description="Helical" evidence="10">
    <location>
        <begin position="141"/>
        <end position="169"/>
    </location>
</feature>
<keyword evidence="5 10" id="KW-1003">Cell membrane</keyword>
<dbReference type="RefSeq" id="WP_134369127.1">
    <property type="nucleotide sequence ID" value="NZ_SOGN01000024.1"/>
</dbReference>
<keyword evidence="6" id="KW-0592">Phosphate transport</keyword>
<feature type="transmembrane region" description="Helical" evidence="10">
    <location>
        <begin position="57"/>
        <end position="78"/>
    </location>
</feature>
<keyword evidence="4" id="KW-0813">Transport</keyword>
<feature type="transmembrane region" description="Helical" evidence="10">
    <location>
        <begin position="264"/>
        <end position="285"/>
    </location>
</feature>
<dbReference type="Gene3D" id="1.10.3720.10">
    <property type="entry name" value="MetI-like"/>
    <property type="match status" value="1"/>
</dbReference>
<evidence type="ECO:0000256" key="5">
    <source>
        <dbReference type="ARBA" id="ARBA00022475"/>
    </source>
</evidence>
<dbReference type="InterPro" id="IPR035906">
    <property type="entry name" value="MetI-like_sf"/>
</dbReference>
<dbReference type="AlphaFoldDB" id="A0A4R8XWB8"/>
<evidence type="ECO:0000256" key="2">
    <source>
        <dbReference type="ARBA" id="ARBA00004651"/>
    </source>
</evidence>
<comment type="subcellular location">
    <subcellularLocation>
        <location evidence="2 10">Cell membrane</location>
        <topology evidence="2 10">Multi-pass membrane protein</topology>
    </subcellularLocation>
</comment>
<dbReference type="InterPro" id="IPR005672">
    <property type="entry name" value="Phosphate_PstA"/>
</dbReference>
<feature type="transmembrane region" description="Helical" evidence="10">
    <location>
        <begin position="29"/>
        <end position="51"/>
    </location>
</feature>
<dbReference type="OrthoDB" id="9775069at2"/>
<dbReference type="EMBL" id="SOGN01000024">
    <property type="protein sequence ID" value="TFC82611.1"/>
    <property type="molecule type" value="Genomic_DNA"/>
</dbReference>
<keyword evidence="8 10" id="KW-1133">Transmembrane helix</keyword>
<feature type="domain" description="ABC transmembrane type-1" evidence="11">
    <location>
        <begin position="144"/>
        <end position="353"/>
    </location>
</feature>
<dbReference type="GO" id="GO:0005886">
    <property type="term" value="C:plasma membrane"/>
    <property type="evidence" value="ECO:0007669"/>
    <property type="project" value="UniProtKB-SubCell"/>
</dbReference>
<evidence type="ECO:0000313" key="12">
    <source>
        <dbReference type="EMBL" id="TFC82611.1"/>
    </source>
</evidence>
<gene>
    <name evidence="12" type="primary">pstA</name>
    <name evidence="12" type="ORF">E3T23_04035</name>
</gene>
<dbReference type="Pfam" id="PF00528">
    <property type="entry name" value="BPD_transp_1"/>
    <property type="match status" value="1"/>
</dbReference>
<name>A0A4R8XWB8_9MICO</name>
<feature type="transmembrane region" description="Helical" evidence="10">
    <location>
        <begin position="90"/>
        <end position="121"/>
    </location>
</feature>
<sequence length="366" mass="39151">MSLTRTTAPTAAPLTNSLTAGKLPRHSPLIVLLASWLVTGAFFFVLMLSGAAEGFNIVGTLFFGTVVYCVAIFLLSYYVEGVRKAKDRLVTALVTVAFVVALLPLFSLVFTTLVNGLPAFLTPSFFTQSQRNVVGEGGGALHAVIGTLLITGVATLISVPIGLLSAIYLTEYGRGRLARAITFFVDVMTGIPSIVAGLFAFALFSLLFNDPGIRFGFGGAIALTVLMIPVVVRSSEEMLKLVPNELREAAYALGVPKWLTILKVVLPTSLAGIVTGIMISISRVIGETAPLLIISGFTASMNYDLFNERMMTLPVFVYTQYANQGADTQAYLDRAWAGALTLILIVMLLNLGARVIARIFSPKLGR</sequence>
<dbReference type="GO" id="GO:0005315">
    <property type="term" value="F:phosphate transmembrane transporter activity"/>
    <property type="evidence" value="ECO:0007669"/>
    <property type="project" value="InterPro"/>
</dbReference>
<evidence type="ECO:0000256" key="6">
    <source>
        <dbReference type="ARBA" id="ARBA00022592"/>
    </source>
</evidence>
<keyword evidence="7 10" id="KW-0812">Transmembrane</keyword>
<dbReference type="PANTHER" id="PTHR42922">
    <property type="entry name" value="PHOSPHATE TRANSPORT SYSTEM PERMEASE PROTEIN PSTA"/>
    <property type="match status" value="1"/>
</dbReference>
<dbReference type="CDD" id="cd06261">
    <property type="entry name" value="TM_PBP2"/>
    <property type="match status" value="1"/>
</dbReference>
<evidence type="ECO:0000256" key="10">
    <source>
        <dbReference type="RuleBase" id="RU363043"/>
    </source>
</evidence>
<feature type="transmembrane region" description="Helical" evidence="10">
    <location>
        <begin position="213"/>
        <end position="232"/>
    </location>
</feature>
<dbReference type="SUPFAM" id="SSF161098">
    <property type="entry name" value="MetI-like"/>
    <property type="match status" value="1"/>
</dbReference>
<organism evidence="12 13">
    <name type="scientific">Cryobacterium cheniae</name>
    <dbReference type="NCBI Taxonomy" id="1259262"/>
    <lineage>
        <taxon>Bacteria</taxon>
        <taxon>Bacillati</taxon>
        <taxon>Actinomycetota</taxon>
        <taxon>Actinomycetes</taxon>
        <taxon>Micrococcales</taxon>
        <taxon>Microbacteriaceae</taxon>
        <taxon>Cryobacterium</taxon>
    </lineage>
</organism>
<protein>
    <recommendedName>
        <fullName evidence="10">Phosphate transport system permease protein PstA</fullName>
    </recommendedName>
</protein>
<comment type="caution">
    <text evidence="12">The sequence shown here is derived from an EMBL/GenBank/DDBJ whole genome shotgun (WGS) entry which is preliminary data.</text>
</comment>
<evidence type="ECO:0000256" key="9">
    <source>
        <dbReference type="ARBA" id="ARBA00023136"/>
    </source>
</evidence>
<evidence type="ECO:0000256" key="4">
    <source>
        <dbReference type="ARBA" id="ARBA00022448"/>
    </source>
</evidence>
<comment type="similarity">
    <text evidence="3 10">Belongs to the binding-protein-dependent transport system permease family. CysTW subfamily.</text>
</comment>
<feature type="transmembrane region" description="Helical" evidence="10">
    <location>
        <begin position="181"/>
        <end position="207"/>
    </location>
</feature>
<dbReference type="PROSITE" id="PS50928">
    <property type="entry name" value="ABC_TM1"/>
    <property type="match status" value="1"/>
</dbReference>
<evidence type="ECO:0000259" key="11">
    <source>
        <dbReference type="PROSITE" id="PS50928"/>
    </source>
</evidence>